<evidence type="ECO:0000313" key="2">
    <source>
        <dbReference type="Proteomes" id="UP001168877"/>
    </source>
</evidence>
<gene>
    <name evidence="1" type="ORF">LWI29_008961</name>
</gene>
<proteinExistence type="predicted"/>
<reference evidence="1" key="1">
    <citation type="journal article" date="2022" name="Plant J.">
        <title>Strategies of tolerance reflected in two North American maple genomes.</title>
        <authorList>
            <person name="McEvoy S.L."/>
            <person name="Sezen U.U."/>
            <person name="Trouern-Trend A."/>
            <person name="McMahon S.M."/>
            <person name="Schaberg P.G."/>
            <person name="Yang J."/>
            <person name="Wegrzyn J.L."/>
            <person name="Swenson N.G."/>
        </authorList>
    </citation>
    <scope>NUCLEOTIDE SEQUENCE</scope>
    <source>
        <strain evidence="1">NS2018</strain>
    </source>
</reference>
<dbReference type="EMBL" id="JAUESC010000001">
    <property type="protein sequence ID" value="KAK0607078.1"/>
    <property type="molecule type" value="Genomic_DNA"/>
</dbReference>
<reference evidence="1" key="2">
    <citation type="submission" date="2023-06" db="EMBL/GenBank/DDBJ databases">
        <authorList>
            <person name="Swenson N.G."/>
            <person name="Wegrzyn J.L."/>
            <person name="Mcevoy S.L."/>
        </authorList>
    </citation>
    <scope>NUCLEOTIDE SEQUENCE</scope>
    <source>
        <strain evidence="1">NS2018</strain>
        <tissue evidence="1">Leaf</tissue>
    </source>
</reference>
<keyword evidence="2" id="KW-1185">Reference proteome</keyword>
<dbReference type="Proteomes" id="UP001168877">
    <property type="component" value="Unassembled WGS sequence"/>
</dbReference>
<accession>A0AA39W897</accession>
<name>A0AA39W897_ACESA</name>
<organism evidence="1 2">
    <name type="scientific">Acer saccharum</name>
    <name type="common">Sugar maple</name>
    <dbReference type="NCBI Taxonomy" id="4024"/>
    <lineage>
        <taxon>Eukaryota</taxon>
        <taxon>Viridiplantae</taxon>
        <taxon>Streptophyta</taxon>
        <taxon>Embryophyta</taxon>
        <taxon>Tracheophyta</taxon>
        <taxon>Spermatophyta</taxon>
        <taxon>Magnoliopsida</taxon>
        <taxon>eudicotyledons</taxon>
        <taxon>Gunneridae</taxon>
        <taxon>Pentapetalae</taxon>
        <taxon>rosids</taxon>
        <taxon>malvids</taxon>
        <taxon>Sapindales</taxon>
        <taxon>Sapindaceae</taxon>
        <taxon>Hippocastanoideae</taxon>
        <taxon>Acereae</taxon>
        <taxon>Acer</taxon>
    </lineage>
</organism>
<dbReference type="AlphaFoldDB" id="A0AA39W897"/>
<evidence type="ECO:0000313" key="1">
    <source>
        <dbReference type="EMBL" id="KAK0607078.1"/>
    </source>
</evidence>
<sequence>MKALLDLLEGIVKREVSQLSSVLRGFMQEIQSTCGQSNNESLHVDKEVDPSMVSGENEVVPLGEKELDALVVSIENEVAPSSEKKVVGSVL</sequence>
<protein>
    <submittedName>
        <fullName evidence="1">Uncharacterized protein</fullName>
    </submittedName>
</protein>
<comment type="caution">
    <text evidence="1">The sequence shown here is derived from an EMBL/GenBank/DDBJ whole genome shotgun (WGS) entry which is preliminary data.</text>
</comment>